<dbReference type="InterPro" id="IPR016040">
    <property type="entry name" value="NAD(P)-bd_dom"/>
</dbReference>
<keyword evidence="12" id="KW-1185">Reference proteome</keyword>
<evidence type="ECO:0000256" key="4">
    <source>
        <dbReference type="ARBA" id="ARBA00007637"/>
    </source>
</evidence>
<sequence>MKILVTGGAGYIGSHTCVELLQSGHQVLVVDNLANSSLEAISRIEQLAGKAVQFIQGDVRNEALLAEIFTAAVATGQPVDAVIHFAGSKAVGESVQFPLAYYDNNVSASRTLMAAMQQHGVNCLVFSSSATVYGEPDQVPVTEDFPTRPFNPYGRTKLMVEQMMGDLVVAAPAFSAVVLRYFNPVGAHPSGRIGEDPQGIPNNLMPFINQVAVGRRPFLSVFGNDYDTPDGTGVRDYIHVCDLAEGHVRALEQLATKPGLHTYNLGTGSGISVLQMVEAYRQASGQPIDYQIAPRRPGDIGCYYADASKAARELNWRASRDLTQMVTDGWNWQRQNPSGYAKN</sequence>
<protein>
    <recommendedName>
        <fullName evidence="6 9">UDP-glucose 4-epimerase</fullName>
        <ecNumber evidence="5 9">5.1.3.2</ecNumber>
    </recommendedName>
</protein>
<dbReference type="RefSeq" id="WP_377333839.1">
    <property type="nucleotide sequence ID" value="NZ_JBHSGB010000010.1"/>
</dbReference>
<evidence type="ECO:0000256" key="8">
    <source>
        <dbReference type="ARBA" id="ARBA00023235"/>
    </source>
</evidence>
<evidence type="ECO:0000256" key="5">
    <source>
        <dbReference type="ARBA" id="ARBA00013189"/>
    </source>
</evidence>
<comment type="catalytic activity">
    <reaction evidence="1 9">
        <text>UDP-alpha-D-glucose = UDP-alpha-D-galactose</text>
        <dbReference type="Rhea" id="RHEA:22168"/>
        <dbReference type="ChEBI" id="CHEBI:58885"/>
        <dbReference type="ChEBI" id="CHEBI:66914"/>
        <dbReference type="EC" id="5.1.3.2"/>
    </reaction>
</comment>
<evidence type="ECO:0000256" key="3">
    <source>
        <dbReference type="ARBA" id="ARBA00004947"/>
    </source>
</evidence>
<dbReference type="EMBL" id="JBHSGB010000010">
    <property type="protein sequence ID" value="MFC4655337.1"/>
    <property type="molecule type" value="Genomic_DNA"/>
</dbReference>
<keyword evidence="9" id="KW-0119">Carbohydrate metabolism</keyword>
<evidence type="ECO:0000256" key="7">
    <source>
        <dbReference type="ARBA" id="ARBA00023027"/>
    </source>
</evidence>
<evidence type="ECO:0000256" key="1">
    <source>
        <dbReference type="ARBA" id="ARBA00000083"/>
    </source>
</evidence>
<dbReference type="InterPro" id="IPR005886">
    <property type="entry name" value="UDP_G4E"/>
</dbReference>
<comment type="similarity">
    <text evidence="4 9">Belongs to the NAD(P)-dependent epimerase/dehydratase family.</text>
</comment>
<organism evidence="11 12">
    <name type="scientific">Rheinheimera marina</name>
    <dbReference type="NCBI Taxonomy" id="1774958"/>
    <lineage>
        <taxon>Bacteria</taxon>
        <taxon>Pseudomonadati</taxon>
        <taxon>Pseudomonadota</taxon>
        <taxon>Gammaproteobacteria</taxon>
        <taxon>Chromatiales</taxon>
        <taxon>Chromatiaceae</taxon>
        <taxon>Rheinheimera</taxon>
    </lineage>
</organism>
<dbReference type="PRINTS" id="PR01713">
    <property type="entry name" value="NUCEPIMERASE"/>
</dbReference>
<evidence type="ECO:0000313" key="11">
    <source>
        <dbReference type="EMBL" id="MFC4655337.1"/>
    </source>
</evidence>
<dbReference type="NCBIfam" id="NF007956">
    <property type="entry name" value="PRK10675.1"/>
    <property type="match status" value="1"/>
</dbReference>
<evidence type="ECO:0000259" key="10">
    <source>
        <dbReference type="Pfam" id="PF16363"/>
    </source>
</evidence>
<dbReference type="InterPro" id="IPR036291">
    <property type="entry name" value="NAD(P)-bd_dom_sf"/>
</dbReference>
<dbReference type="Gene3D" id="3.90.25.10">
    <property type="entry name" value="UDP-galactose 4-epimerase, domain 1"/>
    <property type="match status" value="1"/>
</dbReference>
<dbReference type="PANTHER" id="PTHR43725:SF47">
    <property type="entry name" value="UDP-GLUCOSE 4-EPIMERASE"/>
    <property type="match status" value="1"/>
</dbReference>
<dbReference type="PANTHER" id="PTHR43725">
    <property type="entry name" value="UDP-GLUCOSE 4-EPIMERASE"/>
    <property type="match status" value="1"/>
</dbReference>
<evidence type="ECO:0000256" key="2">
    <source>
        <dbReference type="ARBA" id="ARBA00001911"/>
    </source>
</evidence>
<evidence type="ECO:0000256" key="9">
    <source>
        <dbReference type="RuleBase" id="RU366046"/>
    </source>
</evidence>
<dbReference type="GO" id="GO:0003978">
    <property type="term" value="F:UDP-glucose 4-epimerase activity"/>
    <property type="evidence" value="ECO:0007669"/>
    <property type="project" value="UniProtKB-EC"/>
</dbReference>
<dbReference type="Pfam" id="PF16363">
    <property type="entry name" value="GDP_Man_Dehyd"/>
    <property type="match status" value="1"/>
</dbReference>
<accession>A0ABV9JM69</accession>
<evidence type="ECO:0000256" key="6">
    <source>
        <dbReference type="ARBA" id="ARBA00018569"/>
    </source>
</evidence>
<keyword evidence="7 9" id="KW-0520">NAD</keyword>
<feature type="domain" description="NAD(P)-binding" evidence="10">
    <location>
        <begin position="4"/>
        <end position="327"/>
    </location>
</feature>
<dbReference type="SUPFAM" id="SSF51735">
    <property type="entry name" value="NAD(P)-binding Rossmann-fold domains"/>
    <property type="match status" value="1"/>
</dbReference>
<comment type="cofactor">
    <cofactor evidence="2 9">
        <name>NAD(+)</name>
        <dbReference type="ChEBI" id="CHEBI:57540"/>
    </cofactor>
</comment>
<gene>
    <name evidence="11" type="primary">galE</name>
    <name evidence="11" type="ORF">ACFO3I_09975</name>
</gene>
<comment type="caution">
    <text evidence="11">The sequence shown here is derived from an EMBL/GenBank/DDBJ whole genome shotgun (WGS) entry which is preliminary data.</text>
</comment>
<dbReference type="Proteomes" id="UP001595962">
    <property type="component" value="Unassembled WGS sequence"/>
</dbReference>
<dbReference type="Gene3D" id="3.40.50.720">
    <property type="entry name" value="NAD(P)-binding Rossmann-like Domain"/>
    <property type="match status" value="1"/>
</dbReference>
<dbReference type="EC" id="5.1.3.2" evidence="5 9"/>
<reference evidence="12" key="1">
    <citation type="journal article" date="2019" name="Int. J. Syst. Evol. Microbiol.">
        <title>The Global Catalogue of Microorganisms (GCM) 10K type strain sequencing project: providing services to taxonomists for standard genome sequencing and annotation.</title>
        <authorList>
            <consortium name="The Broad Institute Genomics Platform"/>
            <consortium name="The Broad Institute Genome Sequencing Center for Infectious Disease"/>
            <person name="Wu L."/>
            <person name="Ma J."/>
        </authorList>
    </citation>
    <scope>NUCLEOTIDE SEQUENCE [LARGE SCALE GENOMIC DNA]</scope>
    <source>
        <strain evidence="12">DT28</strain>
    </source>
</reference>
<evidence type="ECO:0000313" key="12">
    <source>
        <dbReference type="Proteomes" id="UP001595962"/>
    </source>
</evidence>
<name>A0ABV9JM69_9GAMM</name>
<proteinExistence type="inferred from homology"/>
<keyword evidence="8 9" id="KW-0413">Isomerase</keyword>
<comment type="subunit">
    <text evidence="9">Homodimer.</text>
</comment>
<comment type="pathway">
    <text evidence="3 9">Carbohydrate metabolism; galactose metabolism.</text>
</comment>
<dbReference type="CDD" id="cd05247">
    <property type="entry name" value="UDP_G4E_1_SDR_e"/>
    <property type="match status" value="1"/>
</dbReference>
<dbReference type="NCBIfam" id="TIGR01179">
    <property type="entry name" value="galE"/>
    <property type="match status" value="1"/>
</dbReference>